<dbReference type="InterPro" id="IPR023451">
    <property type="entry name" value="Thymidate_synth/dCMP_Mease_dom"/>
</dbReference>
<dbReference type="InterPro" id="IPR036926">
    <property type="entry name" value="Thymidate_synth/dCMP_Mease_sf"/>
</dbReference>
<dbReference type="GO" id="GO:0004799">
    <property type="term" value="F:thymidylate synthase activity"/>
    <property type="evidence" value="ECO:0007669"/>
    <property type="project" value="UniProtKB-UniRule"/>
</dbReference>
<dbReference type="GO" id="GO:0005829">
    <property type="term" value="C:cytosol"/>
    <property type="evidence" value="ECO:0007669"/>
    <property type="project" value="TreeGrafter"/>
</dbReference>
<sequence>MKNIYKPYDERHADFQYQGLLQNILESGIRAKSQQGIDALTVLGPEPLRFHLNNGFPMITERDVKSFWKQAVGEICAFVNGARTQAELEKFGCKWWKSWVTKEKCEKRGLKEGDLGPGSYGAAFHDFPTIQGKSFNQFAHIIEQIKELPHLRTHFISPWIPQYTGRGKGKNQKVVVAPCHGWIHIRIIDNKLSLVMFQRSADVPVGVPANMIQYAALTLMIAHVTGYEPHQFIHMMSDAHIYVDQILQVKQIISRNSKPFPTVNIDLTTDNLFDFRPEHFALSDYNPHPAIKDIPVAV</sequence>
<dbReference type="Pfam" id="PF00303">
    <property type="entry name" value="Thymidylat_synt"/>
    <property type="match status" value="1"/>
</dbReference>
<keyword evidence="2" id="KW-0489">Methyltransferase</keyword>
<evidence type="ECO:0000259" key="5">
    <source>
        <dbReference type="Pfam" id="PF00303"/>
    </source>
</evidence>
<accession>A0A1G2PS21</accession>
<dbReference type="AlphaFoldDB" id="A0A1G2PS21"/>
<dbReference type="EMBL" id="MHSU01000007">
    <property type="protein sequence ID" value="OHA51128.1"/>
    <property type="molecule type" value="Genomic_DNA"/>
</dbReference>
<evidence type="ECO:0000256" key="2">
    <source>
        <dbReference type="ARBA" id="ARBA00022603"/>
    </source>
</evidence>
<dbReference type="PRINTS" id="PR00108">
    <property type="entry name" value="THYMDSNTHASE"/>
</dbReference>
<protein>
    <recommendedName>
        <fullName evidence="1 4">Thymidylate synthase</fullName>
        <ecNumber evidence="1 4">2.1.1.45</ecNumber>
    </recommendedName>
</protein>
<evidence type="ECO:0000256" key="1">
    <source>
        <dbReference type="ARBA" id="ARBA00011947"/>
    </source>
</evidence>
<dbReference type="Proteomes" id="UP000178646">
    <property type="component" value="Unassembled WGS sequence"/>
</dbReference>
<dbReference type="CDD" id="cd00351">
    <property type="entry name" value="TS_Pyrimidine_HMase"/>
    <property type="match status" value="1"/>
</dbReference>
<dbReference type="EC" id="2.1.1.45" evidence="1 4"/>
<dbReference type="NCBIfam" id="TIGR03284">
    <property type="entry name" value="thym_sym"/>
    <property type="match status" value="1"/>
</dbReference>
<evidence type="ECO:0000256" key="4">
    <source>
        <dbReference type="NCBIfam" id="TIGR03284"/>
    </source>
</evidence>
<dbReference type="GO" id="GO:0006231">
    <property type="term" value="P:dTMP biosynthetic process"/>
    <property type="evidence" value="ECO:0007669"/>
    <property type="project" value="InterPro"/>
</dbReference>
<gene>
    <name evidence="6" type="ORF">A2W59_00155</name>
</gene>
<dbReference type="PANTHER" id="PTHR11548:SF1">
    <property type="entry name" value="THYMIDYLATE SYNTHASE 1"/>
    <property type="match status" value="1"/>
</dbReference>
<proteinExistence type="predicted"/>
<evidence type="ECO:0000313" key="6">
    <source>
        <dbReference type="EMBL" id="OHA51128.1"/>
    </source>
</evidence>
<dbReference type="GO" id="GO:0032259">
    <property type="term" value="P:methylation"/>
    <property type="evidence" value="ECO:0007669"/>
    <property type="project" value="UniProtKB-KW"/>
</dbReference>
<reference evidence="6 7" key="1">
    <citation type="journal article" date="2016" name="Nat. Commun.">
        <title>Thousands of microbial genomes shed light on interconnected biogeochemical processes in an aquifer system.</title>
        <authorList>
            <person name="Anantharaman K."/>
            <person name="Brown C.T."/>
            <person name="Hug L.A."/>
            <person name="Sharon I."/>
            <person name="Castelle C.J."/>
            <person name="Probst A.J."/>
            <person name="Thomas B.C."/>
            <person name="Singh A."/>
            <person name="Wilkins M.J."/>
            <person name="Karaoz U."/>
            <person name="Brodie E.L."/>
            <person name="Williams K.H."/>
            <person name="Hubbard S.S."/>
            <person name="Banfield J.F."/>
        </authorList>
    </citation>
    <scope>NUCLEOTIDE SEQUENCE [LARGE SCALE GENOMIC DNA]</scope>
</reference>
<dbReference type="PANTHER" id="PTHR11548">
    <property type="entry name" value="THYMIDYLATE SYNTHASE 1"/>
    <property type="match status" value="1"/>
</dbReference>
<evidence type="ECO:0000313" key="7">
    <source>
        <dbReference type="Proteomes" id="UP000178646"/>
    </source>
</evidence>
<comment type="caution">
    <text evidence="6">The sequence shown here is derived from an EMBL/GenBank/DDBJ whole genome shotgun (WGS) entry which is preliminary data.</text>
</comment>
<dbReference type="InterPro" id="IPR000398">
    <property type="entry name" value="Thymidylate_synthase"/>
</dbReference>
<organism evidence="6 7">
    <name type="scientific">Candidatus Terrybacteria bacterium RIFCSPHIGHO2_02_41_19</name>
    <dbReference type="NCBI Taxonomy" id="1802364"/>
    <lineage>
        <taxon>Bacteria</taxon>
        <taxon>Candidatus Terryibacteriota</taxon>
    </lineage>
</organism>
<dbReference type="SUPFAM" id="SSF55831">
    <property type="entry name" value="Thymidylate synthase/dCMP hydroxymethylase"/>
    <property type="match status" value="1"/>
</dbReference>
<dbReference type="Gene3D" id="3.30.572.10">
    <property type="entry name" value="Thymidylate synthase/dCMP hydroxymethylase domain"/>
    <property type="match status" value="1"/>
</dbReference>
<feature type="domain" description="Thymidylate synthase/dCMP hydroxymethylase" evidence="5">
    <location>
        <begin position="16"/>
        <end position="293"/>
    </location>
</feature>
<keyword evidence="3" id="KW-0808">Transferase</keyword>
<dbReference type="InterPro" id="IPR045097">
    <property type="entry name" value="Thymidate_synth/dCMP_Mease"/>
</dbReference>
<evidence type="ECO:0000256" key="3">
    <source>
        <dbReference type="ARBA" id="ARBA00022679"/>
    </source>
</evidence>
<name>A0A1G2PS21_9BACT</name>